<evidence type="ECO:0000256" key="2">
    <source>
        <dbReference type="ARBA" id="ARBA00016949"/>
    </source>
</evidence>
<dbReference type="GO" id="GO:0047134">
    <property type="term" value="F:protein-disulfide reductase [NAD(P)H] activity"/>
    <property type="evidence" value="ECO:0007669"/>
    <property type="project" value="InterPro"/>
</dbReference>
<evidence type="ECO:0000313" key="5">
    <source>
        <dbReference type="EMBL" id="CAD7401318.1"/>
    </source>
</evidence>
<dbReference type="InterPro" id="IPR036249">
    <property type="entry name" value="Thioredoxin-like_sf"/>
</dbReference>
<name>A0A7R9CRP1_TIMCR</name>
<dbReference type="InterPro" id="IPR045108">
    <property type="entry name" value="TXNDC17-like"/>
</dbReference>
<protein>
    <recommendedName>
        <fullName evidence="2">Thioredoxin domain-containing protein 17</fullName>
    </recommendedName>
</protein>
<dbReference type="Pfam" id="PF06110">
    <property type="entry name" value="TXD17-like_Trx"/>
    <property type="match status" value="1"/>
</dbReference>
<dbReference type="InterPro" id="IPR010357">
    <property type="entry name" value="TXNDC17_dom"/>
</dbReference>
<reference evidence="5" key="1">
    <citation type="submission" date="2020-11" db="EMBL/GenBank/DDBJ databases">
        <authorList>
            <person name="Tran Van P."/>
        </authorList>
    </citation>
    <scope>NUCLEOTIDE SEQUENCE</scope>
</reference>
<accession>A0A7R9CRP1</accession>
<dbReference type="PANTHER" id="PTHR12452">
    <property type="entry name" value="42-9-9 PROTEIN-RELATED"/>
    <property type="match status" value="1"/>
</dbReference>
<dbReference type="EMBL" id="OC318285">
    <property type="protein sequence ID" value="CAD7401318.1"/>
    <property type="molecule type" value="Genomic_DNA"/>
</dbReference>
<gene>
    <name evidence="5" type="ORF">TCEB3V08_LOCUS5947</name>
</gene>
<dbReference type="PANTHER" id="PTHR12452:SF0">
    <property type="entry name" value="THIOREDOXIN DOMAIN-CONTAINING PROTEIN 17"/>
    <property type="match status" value="1"/>
</dbReference>
<sequence length="122" mass="13424">MKGEWKTIQEKPPPVHPTEIRTSISPSSAVELNTTSGLANYATKAAEPLVEKAITTLDDDKYFVHVGVGGRDTWKDPNCVFRKDSRLLLTSVPTLLRWGGTERLGDKECADLETLKLLLASS</sequence>
<feature type="domain" description="Thioredoxin" evidence="4">
    <location>
        <begin position="45"/>
        <end position="120"/>
    </location>
</feature>
<comment type="similarity">
    <text evidence="1">Belongs to the thioredoxin family.</text>
</comment>
<dbReference type="GO" id="GO:0005829">
    <property type="term" value="C:cytosol"/>
    <property type="evidence" value="ECO:0007669"/>
    <property type="project" value="TreeGrafter"/>
</dbReference>
<evidence type="ECO:0000256" key="1">
    <source>
        <dbReference type="ARBA" id="ARBA00008987"/>
    </source>
</evidence>
<dbReference type="AlphaFoldDB" id="A0A7R9CRP1"/>
<organism evidence="5">
    <name type="scientific">Timema cristinae</name>
    <name type="common">Walking stick</name>
    <dbReference type="NCBI Taxonomy" id="61476"/>
    <lineage>
        <taxon>Eukaryota</taxon>
        <taxon>Metazoa</taxon>
        <taxon>Ecdysozoa</taxon>
        <taxon>Arthropoda</taxon>
        <taxon>Hexapoda</taxon>
        <taxon>Insecta</taxon>
        <taxon>Pterygota</taxon>
        <taxon>Neoptera</taxon>
        <taxon>Polyneoptera</taxon>
        <taxon>Phasmatodea</taxon>
        <taxon>Timematodea</taxon>
        <taxon>Timematoidea</taxon>
        <taxon>Timematidae</taxon>
        <taxon>Timema</taxon>
    </lineage>
</organism>
<proteinExistence type="inferred from homology"/>
<evidence type="ECO:0000256" key="3">
    <source>
        <dbReference type="SAM" id="MobiDB-lite"/>
    </source>
</evidence>
<evidence type="ECO:0000259" key="4">
    <source>
        <dbReference type="Pfam" id="PF06110"/>
    </source>
</evidence>
<dbReference type="SUPFAM" id="SSF52833">
    <property type="entry name" value="Thioredoxin-like"/>
    <property type="match status" value="1"/>
</dbReference>
<feature type="region of interest" description="Disordered" evidence="3">
    <location>
        <begin position="1"/>
        <end position="27"/>
    </location>
</feature>
<dbReference type="Gene3D" id="3.40.30.10">
    <property type="entry name" value="Glutaredoxin"/>
    <property type="match status" value="1"/>
</dbReference>